<proteinExistence type="predicted"/>
<evidence type="ECO:0000313" key="1">
    <source>
        <dbReference type="EMBL" id="VAX01403.1"/>
    </source>
</evidence>
<dbReference type="AlphaFoldDB" id="A0A3B1AN64"/>
<sequence>MKARVVFAVAVAVLLAVLLQGCTSVPTTAKTETVVIYDNHTIPANIGISTGTYIKVSGYRYVNIVVEFEQKTADERPVSLGVVFAHSVNGKLGARRYFNFEENFTSPADPQMITLSGKNSWHGHPHDKSAYIVRIPVMGPYVQVFPFNHHEQPRKISVVLYLSS</sequence>
<protein>
    <submittedName>
        <fullName evidence="1">Uncharacterized protein</fullName>
    </submittedName>
</protein>
<organism evidence="1">
    <name type="scientific">hydrothermal vent metagenome</name>
    <dbReference type="NCBI Taxonomy" id="652676"/>
    <lineage>
        <taxon>unclassified sequences</taxon>
        <taxon>metagenomes</taxon>
        <taxon>ecological metagenomes</taxon>
    </lineage>
</organism>
<dbReference type="EMBL" id="UOFU01000228">
    <property type="protein sequence ID" value="VAX01403.1"/>
    <property type="molecule type" value="Genomic_DNA"/>
</dbReference>
<gene>
    <name evidence="1" type="ORF">MNBD_GAMMA20-847</name>
</gene>
<reference evidence="1" key="1">
    <citation type="submission" date="2018-06" db="EMBL/GenBank/DDBJ databases">
        <authorList>
            <person name="Zhirakovskaya E."/>
        </authorList>
    </citation>
    <scope>NUCLEOTIDE SEQUENCE</scope>
</reference>
<name>A0A3B1AN64_9ZZZZ</name>
<accession>A0A3B1AN64</accession>
<dbReference type="PROSITE" id="PS51257">
    <property type="entry name" value="PROKAR_LIPOPROTEIN"/>
    <property type="match status" value="1"/>
</dbReference>